<evidence type="ECO:0000313" key="1">
    <source>
        <dbReference type="Proteomes" id="UP000035680"/>
    </source>
</evidence>
<accession>A0A0K0FRT0</accession>
<sequence>MSYIDNAIDAVHDSMKITLYGYTQSFKSHCISHYKDMIMELGHPYYLNTIRFESSNKVVKDCSRISKCKKTLLKTTLGKLLFFNKCGSRLSYIGEDAIDTTKKEWSYHFGETSIKDNFKTIFNNKYSTIEDVINTLKTEYIRLKDGKKISINI</sequence>
<dbReference type="Proteomes" id="UP000035680">
    <property type="component" value="Unassembled WGS sequence"/>
</dbReference>
<keyword evidence="1" id="KW-1185">Reference proteome</keyword>
<evidence type="ECO:0000313" key="2">
    <source>
        <dbReference type="WBParaSite" id="SVE_1278200.1"/>
    </source>
</evidence>
<protein>
    <submittedName>
        <fullName evidence="2">Zeta_toxin domain-containing protein</fullName>
    </submittedName>
</protein>
<reference evidence="2" key="2">
    <citation type="submission" date="2015-08" db="UniProtKB">
        <authorList>
            <consortium name="WormBaseParasite"/>
        </authorList>
    </citation>
    <scope>IDENTIFICATION</scope>
</reference>
<organism evidence="1 2">
    <name type="scientific">Strongyloides venezuelensis</name>
    <name type="common">Threadworm</name>
    <dbReference type="NCBI Taxonomy" id="75913"/>
    <lineage>
        <taxon>Eukaryota</taxon>
        <taxon>Metazoa</taxon>
        <taxon>Ecdysozoa</taxon>
        <taxon>Nematoda</taxon>
        <taxon>Chromadorea</taxon>
        <taxon>Rhabditida</taxon>
        <taxon>Tylenchina</taxon>
        <taxon>Panagrolaimomorpha</taxon>
        <taxon>Strongyloidoidea</taxon>
        <taxon>Strongyloididae</taxon>
        <taxon>Strongyloides</taxon>
    </lineage>
</organism>
<proteinExistence type="predicted"/>
<reference evidence="1" key="1">
    <citation type="submission" date="2014-07" db="EMBL/GenBank/DDBJ databases">
        <authorList>
            <person name="Martin A.A"/>
            <person name="De Silva N."/>
        </authorList>
    </citation>
    <scope>NUCLEOTIDE SEQUENCE</scope>
</reference>
<name>A0A0K0FRT0_STRVS</name>
<dbReference type="AlphaFoldDB" id="A0A0K0FRT0"/>
<dbReference type="WBParaSite" id="SVE_1278200.1">
    <property type="protein sequence ID" value="SVE_1278200.1"/>
    <property type="gene ID" value="SVE_1278200"/>
</dbReference>